<evidence type="ECO:0000313" key="11">
    <source>
        <dbReference type="Proteomes" id="UP000184206"/>
    </source>
</evidence>
<dbReference type="GO" id="GO:0070006">
    <property type="term" value="F:metalloaminopeptidase activity"/>
    <property type="evidence" value="ECO:0007669"/>
    <property type="project" value="InterPro"/>
</dbReference>
<evidence type="ECO:0000256" key="3">
    <source>
        <dbReference type="ARBA" id="ARBA00009528"/>
    </source>
</evidence>
<feature type="active site" evidence="8">
    <location>
        <position position="271"/>
    </location>
</feature>
<dbReference type="GO" id="GO:0030145">
    <property type="term" value="F:manganese ion binding"/>
    <property type="evidence" value="ECO:0007669"/>
    <property type="project" value="UniProtKB-UniRule"/>
</dbReference>
<reference evidence="10 11" key="1">
    <citation type="submission" date="2016-11" db="EMBL/GenBank/DDBJ databases">
        <authorList>
            <person name="Jaros S."/>
            <person name="Januszkiewicz K."/>
            <person name="Wedrychowicz H."/>
        </authorList>
    </citation>
    <scope>NUCLEOTIDE SEQUENCE [LARGE SCALE GENOMIC DNA]</scope>
    <source>
        <strain evidence="10 11">DSM 16010</strain>
    </source>
</reference>
<keyword evidence="8" id="KW-0464">Manganese</keyword>
<dbReference type="RefSeq" id="WP_072709824.1">
    <property type="nucleotide sequence ID" value="NZ_FRCF01000004.1"/>
</dbReference>
<feature type="domain" description="Cytosol aminopeptidase" evidence="9">
    <location>
        <begin position="339"/>
        <end position="346"/>
    </location>
</feature>
<accession>A0A1M7FI99</accession>
<dbReference type="Pfam" id="PF02789">
    <property type="entry name" value="Peptidase_M17_N"/>
    <property type="match status" value="1"/>
</dbReference>
<comment type="subcellular location">
    <subcellularLocation>
        <location evidence="8">Cytoplasm</location>
    </subcellularLocation>
</comment>
<dbReference type="STRING" id="1123231.SAMN02745189_01461"/>
<dbReference type="InterPro" id="IPR000819">
    <property type="entry name" value="Peptidase_M17_C"/>
</dbReference>
<dbReference type="HAMAP" id="MF_00181">
    <property type="entry name" value="Cytosol_peptidase_M17"/>
    <property type="match status" value="1"/>
</dbReference>
<evidence type="ECO:0000256" key="5">
    <source>
        <dbReference type="ARBA" id="ARBA00022670"/>
    </source>
</evidence>
<feature type="active site" evidence="8">
    <location>
        <position position="345"/>
    </location>
</feature>
<dbReference type="InterPro" id="IPR008283">
    <property type="entry name" value="Peptidase_M17_N"/>
</dbReference>
<feature type="binding site" evidence="8">
    <location>
        <position position="264"/>
    </location>
    <ligand>
        <name>Mn(2+)</name>
        <dbReference type="ChEBI" id="CHEBI:29035"/>
        <label>1</label>
    </ligand>
</feature>
<dbReference type="InterPro" id="IPR023042">
    <property type="entry name" value="Peptidase_M17_leu_NH2_pept"/>
</dbReference>
<dbReference type="PANTHER" id="PTHR11963">
    <property type="entry name" value="LEUCINE AMINOPEPTIDASE-RELATED"/>
    <property type="match status" value="1"/>
</dbReference>
<evidence type="ECO:0000259" key="9">
    <source>
        <dbReference type="PROSITE" id="PS00631"/>
    </source>
</evidence>
<dbReference type="SUPFAM" id="SSF53187">
    <property type="entry name" value="Zn-dependent exopeptidases"/>
    <property type="match status" value="1"/>
</dbReference>
<dbReference type="EC" id="3.4.11.10" evidence="8"/>
<dbReference type="Gene3D" id="3.40.220.10">
    <property type="entry name" value="Leucine Aminopeptidase, subunit E, domain 1"/>
    <property type="match status" value="1"/>
</dbReference>
<feature type="binding site" evidence="8">
    <location>
        <position position="343"/>
    </location>
    <ligand>
        <name>Mn(2+)</name>
        <dbReference type="ChEBI" id="CHEBI:29035"/>
        <label>2</label>
    </ligand>
</feature>
<evidence type="ECO:0000256" key="8">
    <source>
        <dbReference type="HAMAP-Rule" id="MF_00181"/>
    </source>
</evidence>
<dbReference type="Pfam" id="PF00883">
    <property type="entry name" value="Peptidase_M17"/>
    <property type="match status" value="1"/>
</dbReference>
<keyword evidence="6 8" id="KW-0378">Hydrolase</keyword>
<dbReference type="SUPFAM" id="SSF52949">
    <property type="entry name" value="Macro domain-like"/>
    <property type="match status" value="1"/>
</dbReference>
<keyword evidence="8" id="KW-0479">Metal-binding</keyword>
<comment type="catalytic activity">
    <reaction evidence="1 8">
        <text>Release of an N-terminal amino acid, Xaa-|-Yaa-, in which Xaa is preferably Leu, but may be other amino acids including Pro although not Arg or Lys, and Yaa may be Pro. Amino acid amides and methyl esters are also readily hydrolyzed, but rates on arylamides are exceedingly low.</text>
        <dbReference type="EC" id="3.4.11.1"/>
    </reaction>
</comment>
<proteinExistence type="inferred from homology"/>
<comment type="similarity">
    <text evidence="3 8">Belongs to the peptidase M17 family.</text>
</comment>
<evidence type="ECO:0000256" key="2">
    <source>
        <dbReference type="ARBA" id="ARBA00000967"/>
    </source>
</evidence>
<dbReference type="InterPro" id="IPR011356">
    <property type="entry name" value="Leucine_aapep/pepB"/>
</dbReference>
<evidence type="ECO:0000256" key="4">
    <source>
        <dbReference type="ARBA" id="ARBA00022438"/>
    </source>
</evidence>
<comment type="catalytic activity">
    <reaction evidence="2 8">
        <text>Release of an N-terminal amino acid, preferentially leucine, but not glutamic or aspartic acids.</text>
        <dbReference type="EC" id="3.4.11.10"/>
    </reaction>
</comment>
<evidence type="ECO:0000256" key="6">
    <source>
        <dbReference type="ARBA" id="ARBA00022801"/>
    </source>
</evidence>
<feature type="binding site" evidence="8">
    <location>
        <position position="259"/>
    </location>
    <ligand>
        <name>Mn(2+)</name>
        <dbReference type="ChEBI" id="CHEBI:29035"/>
        <label>2</label>
    </ligand>
</feature>
<feature type="binding site" evidence="8">
    <location>
        <position position="264"/>
    </location>
    <ligand>
        <name>Mn(2+)</name>
        <dbReference type="ChEBI" id="CHEBI:29035"/>
        <label>2</label>
    </ligand>
</feature>
<keyword evidence="8" id="KW-0963">Cytoplasm</keyword>
<keyword evidence="5 8" id="KW-0645">Protease</keyword>
<dbReference type="PROSITE" id="PS00631">
    <property type="entry name" value="CYTOSOL_AP"/>
    <property type="match status" value="1"/>
</dbReference>
<evidence type="ECO:0000313" key="10">
    <source>
        <dbReference type="EMBL" id="SHM03801.1"/>
    </source>
</evidence>
<feature type="binding site" evidence="8">
    <location>
        <position position="282"/>
    </location>
    <ligand>
        <name>Mn(2+)</name>
        <dbReference type="ChEBI" id="CHEBI:29035"/>
        <label>2</label>
    </ligand>
</feature>
<evidence type="ECO:0000256" key="1">
    <source>
        <dbReference type="ARBA" id="ARBA00000135"/>
    </source>
</evidence>
<keyword evidence="4 8" id="KW-0031">Aminopeptidase</keyword>
<dbReference type="Gene3D" id="3.40.630.10">
    <property type="entry name" value="Zn peptidases"/>
    <property type="match status" value="1"/>
</dbReference>
<dbReference type="Proteomes" id="UP000184206">
    <property type="component" value="Unassembled WGS sequence"/>
</dbReference>
<dbReference type="GO" id="GO:0005737">
    <property type="term" value="C:cytoplasm"/>
    <property type="evidence" value="ECO:0007669"/>
    <property type="project" value="UniProtKB-SubCell"/>
</dbReference>
<name>A0A1M7FI99_9BACL</name>
<gene>
    <name evidence="8" type="primary">pepA</name>
    <name evidence="10" type="ORF">SAMN02745189_01461</name>
</gene>
<keyword evidence="11" id="KW-1185">Reference proteome</keyword>
<comment type="function">
    <text evidence="7 8">Presumably involved in the processing and regular turnover of intracellular proteins. Catalyzes the removal of unsubstituted N-terminal amino acids from various peptides.</text>
</comment>
<dbReference type="PRINTS" id="PR00481">
    <property type="entry name" value="LAMNOPPTDASE"/>
</dbReference>
<dbReference type="OrthoDB" id="9809354at2"/>
<comment type="cofactor">
    <cofactor evidence="8">
        <name>Mn(2+)</name>
        <dbReference type="ChEBI" id="CHEBI:29035"/>
    </cofactor>
    <text evidence="8">Binds 2 manganese ions per subunit.</text>
</comment>
<organism evidence="10 11">
    <name type="scientific">Lacicoccus alkaliphilus DSM 16010</name>
    <dbReference type="NCBI Taxonomy" id="1123231"/>
    <lineage>
        <taxon>Bacteria</taxon>
        <taxon>Bacillati</taxon>
        <taxon>Bacillota</taxon>
        <taxon>Bacilli</taxon>
        <taxon>Bacillales</taxon>
        <taxon>Salinicoccaceae</taxon>
        <taxon>Lacicoccus</taxon>
    </lineage>
</organism>
<dbReference type="EMBL" id="FRCF01000004">
    <property type="protein sequence ID" value="SHM03801.1"/>
    <property type="molecule type" value="Genomic_DNA"/>
</dbReference>
<protein>
    <recommendedName>
        <fullName evidence="8">Probable cytosol aminopeptidase</fullName>
        <ecNumber evidence="8">3.4.11.1</ecNumber>
    </recommendedName>
    <alternativeName>
        <fullName evidence="8">Leucine aminopeptidase</fullName>
        <shortName evidence="8">LAP</shortName>
        <ecNumber evidence="8">3.4.11.10</ecNumber>
    </alternativeName>
    <alternativeName>
        <fullName evidence="8">Leucyl aminopeptidase</fullName>
    </alternativeName>
</protein>
<dbReference type="EC" id="3.4.11.1" evidence="8"/>
<sequence>MNIRFQEKYEASKEPIIIGLPEHPEALPNFDEVDSLLNGVFLELVDERVLSAKFGEITSTGVTIQREVKKVIAIGLGDTGKLTGDRIHKAFGSLFQHLKDQEATAASLMFETFNHDIGTAAEALGYMSNVSVFEYTGKKQQEENPFLSDFALTIISKKPIEEHVIYGRRIGESVNFARRFSETPPNYMTPEIMTEEISAAFKGKKHVNIDIKDEFDLDDEGYGLITAVGKGSVNKPRLVTIEYRHPDAYDVKPVALVGKGITYDSGGYSIKGKTGMPGMKYDLSGAANVTGMMHGIVALELPVHVVATIALAENMINGDAMKPDDVFTSLSGQTVEVKNTDAEGRLVLGDAVFHASQYSPRVIMDFATLTGAVIAAIGDERTGVFTNKEEDITAPIINLAAEVGERLWRLPLDDIEERKVKSSTVADLTNHVEKPGRASFAACFIRQFANGSPWIHFDIAGTATRSKGNEYGPKGATGVLIRSVVKAVERDLI</sequence>
<dbReference type="AlphaFoldDB" id="A0A1M7FI99"/>
<feature type="binding site" evidence="8">
    <location>
        <position position="343"/>
    </location>
    <ligand>
        <name>Mn(2+)</name>
        <dbReference type="ChEBI" id="CHEBI:29035"/>
        <label>1</label>
    </ligand>
</feature>
<dbReference type="GO" id="GO:0006508">
    <property type="term" value="P:proteolysis"/>
    <property type="evidence" value="ECO:0007669"/>
    <property type="project" value="UniProtKB-KW"/>
</dbReference>
<dbReference type="CDD" id="cd00433">
    <property type="entry name" value="Peptidase_M17"/>
    <property type="match status" value="1"/>
</dbReference>
<dbReference type="InterPro" id="IPR043472">
    <property type="entry name" value="Macro_dom-like"/>
</dbReference>
<feature type="binding site" evidence="8">
    <location>
        <position position="341"/>
    </location>
    <ligand>
        <name>Mn(2+)</name>
        <dbReference type="ChEBI" id="CHEBI:29035"/>
        <label>1</label>
    </ligand>
</feature>
<evidence type="ECO:0000256" key="7">
    <source>
        <dbReference type="ARBA" id="ARBA00049972"/>
    </source>
</evidence>
<dbReference type="PANTHER" id="PTHR11963:SF23">
    <property type="entry name" value="CYTOSOL AMINOPEPTIDASE"/>
    <property type="match status" value="1"/>
</dbReference>